<organism evidence="2">
    <name type="scientific">Amphimedon queenslandica</name>
    <name type="common">Sponge</name>
    <dbReference type="NCBI Taxonomy" id="400682"/>
    <lineage>
        <taxon>Eukaryota</taxon>
        <taxon>Metazoa</taxon>
        <taxon>Porifera</taxon>
        <taxon>Demospongiae</taxon>
        <taxon>Heteroscleromorpha</taxon>
        <taxon>Haplosclerida</taxon>
        <taxon>Niphatidae</taxon>
        <taxon>Amphimedon</taxon>
    </lineage>
</organism>
<name>A0A1X7TPB2_AMPQE</name>
<reference evidence="2" key="1">
    <citation type="submission" date="2017-05" db="UniProtKB">
        <authorList>
            <consortium name="EnsemblMetazoa"/>
        </authorList>
    </citation>
    <scope>IDENTIFICATION</scope>
</reference>
<feature type="domain" description="BING4 C-terminal" evidence="1">
    <location>
        <begin position="1"/>
        <end position="22"/>
    </location>
</feature>
<proteinExistence type="predicted"/>
<dbReference type="Pfam" id="PF08149">
    <property type="entry name" value="BING4CT"/>
    <property type="match status" value="1"/>
</dbReference>
<dbReference type="EnsemblMetazoa" id="Aqu2.1.16871_001">
    <property type="protein sequence ID" value="Aqu2.1.16871_001"/>
    <property type="gene ID" value="Aqu2.1.16871"/>
</dbReference>
<sequence length="38" mass="4244">CPFEDCLGLGHSNGFTSIVVPGIYVYYKYCIVGNCYTF</sequence>
<evidence type="ECO:0000259" key="1">
    <source>
        <dbReference type="Pfam" id="PF08149"/>
    </source>
</evidence>
<protein>
    <recommendedName>
        <fullName evidence="1">BING4 C-terminal domain-containing protein</fullName>
    </recommendedName>
</protein>
<dbReference type="InParanoid" id="A0A1X7TPB2"/>
<accession>A0A1X7TPB2</accession>
<evidence type="ECO:0000313" key="2">
    <source>
        <dbReference type="EnsemblMetazoa" id="Aqu2.1.16871_001"/>
    </source>
</evidence>
<dbReference type="AlphaFoldDB" id="A0A1X7TPB2"/>
<dbReference type="InterPro" id="IPR012952">
    <property type="entry name" value="BING4_C_dom"/>
</dbReference>